<dbReference type="Proteomes" id="UP000236291">
    <property type="component" value="Unassembled WGS sequence"/>
</dbReference>
<gene>
    <name evidence="1" type="ORF">L195_g002298</name>
</gene>
<evidence type="ECO:0000313" key="1">
    <source>
        <dbReference type="EMBL" id="PNY05840.1"/>
    </source>
</evidence>
<dbReference type="AlphaFoldDB" id="A0A2K3NS38"/>
<evidence type="ECO:0000313" key="2">
    <source>
        <dbReference type="Proteomes" id="UP000236291"/>
    </source>
</evidence>
<proteinExistence type="predicted"/>
<comment type="caution">
    <text evidence="1">The sequence shown here is derived from an EMBL/GenBank/DDBJ whole genome shotgun (WGS) entry which is preliminary data.</text>
</comment>
<reference evidence="1 2" key="1">
    <citation type="journal article" date="2014" name="Am. J. Bot.">
        <title>Genome assembly and annotation for red clover (Trifolium pratense; Fabaceae).</title>
        <authorList>
            <person name="Istvanek J."/>
            <person name="Jaros M."/>
            <person name="Krenek A."/>
            <person name="Repkova J."/>
        </authorList>
    </citation>
    <scope>NUCLEOTIDE SEQUENCE [LARGE SCALE GENOMIC DNA]</scope>
    <source>
        <strain evidence="2">cv. Tatra</strain>
        <tissue evidence="1">Young leaves</tissue>
    </source>
</reference>
<name>A0A2K3NS38_TRIPR</name>
<reference evidence="1 2" key="2">
    <citation type="journal article" date="2017" name="Front. Plant Sci.">
        <title>Gene Classification and Mining of Molecular Markers Useful in Red Clover (Trifolium pratense) Breeding.</title>
        <authorList>
            <person name="Istvanek J."/>
            <person name="Dluhosova J."/>
            <person name="Dluhos P."/>
            <person name="Patkova L."/>
            <person name="Nedelnik J."/>
            <person name="Repkova J."/>
        </authorList>
    </citation>
    <scope>NUCLEOTIDE SEQUENCE [LARGE SCALE GENOMIC DNA]</scope>
    <source>
        <strain evidence="2">cv. Tatra</strain>
        <tissue evidence="1">Young leaves</tissue>
    </source>
</reference>
<dbReference type="EMBL" id="ASHM01001003">
    <property type="protein sequence ID" value="PNY05840.1"/>
    <property type="molecule type" value="Genomic_DNA"/>
</dbReference>
<organism evidence="1 2">
    <name type="scientific">Trifolium pratense</name>
    <name type="common">Red clover</name>
    <dbReference type="NCBI Taxonomy" id="57577"/>
    <lineage>
        <taxon>Eukaryota</taxon>
        <taxon>Viridiplantae</taxon>
        <taxon>Streptophyta</taxon>
        <taxon>Embryophyta</taxon>
        <taxon>Tracheophyta</taxon>
        <taxon>Spermatophyta</taxon>
        <taxon>Magnoliopsida</taxon>
        <taxon>eudicotyledons</taxon>
        <taxon>Gunneridae</taxon>
        <taxon>Pentapetalae</taxon>
        <taxon>rosids</taxon>
        <taxon>fabids</taxon>
        <taxon>Fabales</taxon>
        <taxon>Fabaceae</taxon>
        <taxon>Papilionoideae</taxon>
        <taxon>50 kb inversion clade</taxon>
        <taxon>NPAAA clade</taxon>
        <taxon>Hologalegina</taxon>
        <taxon>IRL clade</taxon>
        <taxon>Trifolieae</taxon>
        <taxon>Trifolium</taxon>
    </lineage>
</organism>
<sequence>MAILPEKVVVSGSGFNNLRGDTLTEFRQSVKKVELPAFEGEDPAGWISRAEVYFLVQEMSPELKVSLAQLCMEGATIHFFNSLIGEDEDLSWEKLKDALLTRGRVRSFAAMGAMNRAKSLQVTRAVEKEIRGGSGLSFSRGYRSGNGSYRPGL</sequence>
<accession>A0A2K3NS38</accession>
<protein>
    <submittedName>
        <fullName evidence="1">Retrotransposon-related protein</fullName>
    </submittedName>
</protein>